<evidence type="ECO:0000256" key="1">
    <source>
        <dbReference type="ARBA" id="ARBA00005898"/>
    </source>
</evidence>
<dbReference type="InterPro" id="IPR036565">
    <property type="entry name" value="Mur-like_cat_sf"/>
</dbReference>
<dbReference type="PANTHER" id="PTHR23135:SF4">
    <property type="entry name" value="UDP-N-ACETYLMURAMOYL-L-ALANYL-D-GLUTAMATE--2,6-DIAMINOPIMELATE LIGASE MURE HOMOLOG, CHLOROPLASTIC"/>
    <property type="match status" value="1"/>
</dbReference>
<dbReference type="Gene3D" id="3.90.190.20">
    <property type="entry name" value="Mur ligase, C-terminal domain"/>
    <property type="match status" value="1"/>
</dbReference>
<comment type="cofactor">
    <cofactor evidence="7">
        <name>Mg(2+)</name>
        <dbReference type="ChEBI" id="CHEBI:18420"/>
    </cofactor>
</comment>
<feature type="binding site" evidence="7">
    <location>
        <position position="184"/>
    </location>
    <ligand>
        <name>UDP-N-acetyl-alpha-D-muramoyl-L-alanyl-D-glutamate</name>
        <dbReference type="ChEBI" id="CHEBI:83900"/>
    </ligand>
</feature>
<keyword evidence="7" id="KW-0547">Nucleotide-binding</keyword>
<feature type="binding site" evidence="7">
    <location>
        <begin position="110"/>
        <end position="116"/>
    </location>
    <ligand>
        <name>ATP</name>
        <dbReference type="ChEBI" id="CHEBI:30616"/>
    </ligand>
</feature>
<dbReference type="HAMAP" id="MF_00208">
    <property type="entry name" value="MurE"/>
    <property type="match status" value="1"/>
</dbReference>
<evidence type="ECO:0000259" key="10">
    <source>
        <dbReference type="Pfam" id="PF02875"/>
    </source>
</evidence>
<comment type="similarity">
    <text evidence="1 7">Belongs to the MurCDEF family. MurE subfamily.</text>
</comment>
<comment type="subcellular location">
    <subcellularLocation>
        <location evidence="7 8">Cytoplasm</location>
    </subcellularLocation>
</comment>
<feature type="binding site" evidence="7">
    <location>
        <position position="383"/>
    </location>
    <ligand>
        <name>meso-2,6-diaminopimelate</name>
        <dbReference type="ChEBI" id="CHEBI:57791"/>
    </ligand>
</feature>
<comment type="caution">
    <text evidence="12">The sequence shown here is derived from an EMBL/GenBank/DDBJ whole genome shotgun (WGS) entry which is preliminary data.</text>
</comment>
<feature type="binding site" evidence="7">
    <location>
        <begin position="407"/>
        <end position="410"/>
    </location>
    <ligand>
        <name>meso-2,6-diaminopimelate</name>
        <dbReference type="ChEBI" id="CHEBI:57791"/>
    </ligand>
</feature>
<dbReference type="GO" id="GO:0051301">
    <property type="term" value="P:cell division"/>
    <property type="evidence" value="ECO:0007669"/>
    <property type="project" value="UniProtKB-KW"/>
</dbReference>
<keyword evidence="7" id="KW-0067">ATP-binding</keyword>
<evidence type="ECO:0000313" key="13">
    <source>
        <dbReference type="Proteomes" id="UP000449846"/>
    </source>
</evidence>
<dbReference type="GO" id="GO:0000287">
    <property type="term" value="F:magnesium ion binding"/>
    <property type="evidence" value="ECO:0007669"/>
    <property type="project" value="UniProtKB-UniRule"/>
</dbReference>
<evidence type="ECO:0000256" key="8">
    <source>
        <dbReference type="RuleBase" id="RU004135"/>
    </source>
</evidence>
<dbReference type="Pfam" id="PF01225">
    <property type="entry name" value="Mur_ligase"/>
    <property type="match status" value="1"/>
</dbReference>
<dbReference type="OrthoDB" id="9800958at2"/>
<proteinExistence type="inferred from homology"/>
<comment type="caution">
    <text evidence="7">Lacks conserved residue(s) required for the propagation of feature annotation.</text>
</comment>
<feature type="binding site" evidence="7">
    <location>
        <begin position="151"/>
        <end position="152"/>
    </location>
    <ligand>
        <name>UDP-N-acetyl-alpha-D-muramoyl-L-alanyl-D-glutamate</name>
        <dbReference type="ChEBI" id="CHEBI:83900"/>
    </ligand>
</feature>
<dbReference type="RefSeq" id="WP_155038253.1">
    <property type="nucleotide sequence ID" value="NZ_JBHGCD010000001.1"/>
</dbReference>
<accession>A0A844HFI7</accession>
<dbReference type="GO" id="GO:0005524">
    <property type="term" value="F:ATP binding"/>
    <property type="evidence" value="ECO:0007669"/>
    <property type="project" value="UniProtKB-UniRule"/>
</dbReference>
<evidence type="ECO:0000256" key="3">
    <source>
        <dbReference type="ARBA" id="ARBA00022960"/>
    </source>
</evidence>
<dbReference type="GO" id="GO:0008765">
    <property type="term" value="F:UDP-N-acetylmuramoylalanyl-D-glutamate-2,6-diaminopimelate ligase activity"/>
    <property type="evidence" value="ECO:0007669"/>
    <property type="project" value="UniProtKB-UniRule"/>
</dbReference>
<sequence>MRLSLLGLRGDKGRDPDVTGISVDSRETRPGHLFAALPGSARHGGEFIQYALRQGAGAILTDRQGADIAAAELAASDAALVVAEDPRAALAGAAALWFAAQPETMVGITGTSGKTSVATFTRQIWQELGHKAISLGTMGVQGDYQAKLAHTTPDPLTLHRVLAEAAAAGVTHAAMEASSHGLDQRRLDGVRLKAGGFTNFSQDHLDYHKDFDDYFSAKALLFNHILDEGAGAVINIDDPRGRQITQIARDRGLALTTVGRDGAADLRILGQRYDATGQDLRFSWQGQAHLIRLSLIGGFQAENVLAAAGLVIAAGDDPSRVFDTLPQLTTVRGRMELAAMRDNGAAVFVDYSHKPGALASALQSLRPHVMGRIIVVFGAGGDRDRLKRPLMGEAAREFADLVFVTDDNPRSEDPAAIRAEVMAGAGPEAIEVGDRAEAILRGVDALQPGDALLIAGKGHETGQIIGNDIYPFDDAEQASVAVAALDGKI</sequence>
<feature type="binding site" evidence="7">
    <location>
        <position position="178"/>
    </location>
    <ligand>
        <name>UDP-N-acetyl-alpha-D-muramoyl-L-alanyl-D-glutamate</name>
        <dbReference type="ChEBI" id="CHEBI:83900"/>
    </ligand>
</feature>
<dbReference type="AlphaFoldDB" id="A0A844HFI7"/>
<dbReference type="Pfam" id="PF02875">
    <property type="entry name" value="Mur_ligase_C"/>
    <property type="match status" value="1"/>
</dbReference>
<feature type="binding site" evidence="7">
    <location>
        <position position="25"/>
    </location>
    <ligand>
        <name>UDP-N-acetyl-alpha-D-muramoyl-L-alanyl-D-glutamate</name>
        <dbReference type="ChEBI" id="CHEBI:83900"/>
    </ligand>
</feature>
<dbReference type="GO" id="GO:0009252">
    <property type="term" value="P:peptidoglycan biosynthetic process"/>
    <property type="evidence" value="ECO:0007669"/>
    <property type="project" value="UniProtKB-UniRule"/>
</dbReference>
<feature type="domain" description="Mur ligase N-terminal catalytic" evidence="9">
    <location>
        <begin position="18"/>
        <end position="95"/>
    </location>
</feature>
<evidence type="ECO:0000259" key="11">
    <source>
        <dbReference type="Pfam" id="PF08245"/>
    </source>
</evidence>
<dbReference type="InterPro" id="IPR004101">
    <property type="entry name" value="Mur_ligase_C"/>
</dbReference>
<dbReference type="PANTHER" id="PTHR23135">
    <property type="entry name" value="MUR LIGASE FAMILY MEMBER"/>
    <property type="match status" value="1"/>
</dbReference>
<dbReference type="InterPro" id="IPR035911">
    <property type="entry name" value="MurE/MurF_N"/>
</dbReference>
<gene>
    <name evidence="7" type="primary">murE</name>
    <name evidence="12" type="ORF">GL300_04000</name>
</gene>
<evidence type="ECO:0000256" key="5">
    <source>
        <dbReference type="ARBA" id="ARBA00023306"/>
    </source>
</evidence>
<evidence type="ECO:0000256" key="6">
    <source>
        <dbReference type="ARBA" id="ARBA00023316"/>
    </source>
</evidence>
<comment type="catalytic activity">
    <reaction evidence="7">
        <text>UDP-N-acetyl-alpha-D-muramoyl-L-alanyl-D-glutamate + meso-2,6-diaminopimelate + ATP = UDP-N-acetyl-alpha-D-muramoyl-L-alanyl-gamma-D-glutamyl-meso-2,6-diaminopimelate + ADP + phosphate + H(+)</text>
        <dbReference type="Rhea" id="RHEA:23676"/>
        <dbReference type="ChEBI" id="CHEBI:15378"/>
        <dbReference type="ChEBI" id="CHEBI:30616"/>
        <dbReference type="ChEBI" id="CHEBI:43474"/>
        <dbReference type="ChEBI" id="CHEBI:57791"/>
        <dbReference type="ChEBI" id="CHEBI:83900"/>
        <dbReference type="ChEBI" id="CHEBI:83905"/>
        <dbReference type="ChEBI" id="CHEBI:456216"/>
        <dbReference type="EC" id="6.3.2.13"/>
    </reaction>
</comment>
<feature type="short sequence motif" description="Meso-diaminopimelate recognition motif" evidence="7">
    <location>
        <begin position="407"/>
        <end position="410"/>
    </location>
</feature>
<feature type="domain" description="Mur ligase C-terminal" evidence="10">
    <location>
        <begin position="333"/>
        <end position="458"/>
    </location>
</feature>
<dbReference type="InterPro" id="IPR036615">
    <property type="entry name" value="Mur_ligase_C_dom_sf"/>
</dbReference>
<dbReference type="NCBIfam" id="TIGR01085">
    <property type="entry name" value="murE"/>
    <property type="match status" value="1"/>
</dbReference>
<dbReference type="SUPFAM" id="SSF53623">
    <property type="entry name" value="MurD-like peptide ligases, catalytic domain"/>
    <property type="match status" value="1"/>
</dbReference>
<reference evidence="12 13" key="1">
    <citation type="submission" date="2019-11" db="EMBL/GenBank/DDBJ databases">
        <authorList>
            <person name="Dong K."/>
        </authorList>
    </citation>
    <scope>NUCLEOTIDE SEQUENCE [LARGE SCALE GENOMIC DNA]</scope>
    <source>
        <strain evidence="12 13">NBRC 112902</strain>
    </source>
</reference>
<evidence type="ECO:0000259" key="9">
    <source>
        <dbReference type="Pfam" id="PF01225"/>
    </source>
</evidence>
<keyword evidence="2 7" id="KW-0132">Cell division</keyword>
<feature type="binding site" evidence="7">
    <location>
        <position position="460"/>
    </location>
    <ligand>
        <name>meso-2,6-diaminopimelate</name>
        <dbReference type="ChEBI" id="CHEBI:57791"/>
    </ligand>
</feature>
<comment type="function">
    <text evidence="7">Catalyzes the addition of meso-diaminopimelic acid to the nucleotide precursor UDP-N-acetylmuramoyl-L-alanyl-D-glutamate (UMAG) in the biosynthesis of bacterial cell-wall peptidoglycan.</text>
</comment>
<dbReference type="InterPro" id="IPR013221">
    <property type="entry name" value="Mur_ligase_cen"/>
</dbReference>
<feature type="binding site" evidence="7">
    <location>
        <position position="456"/>
    </location>
    <ligand>
        <name>meso-2,6-diaminopimelate</name>
        <dbReference type="ChEBI" id="CHEBI:57791"/>
    </ligand>
</feature>
<dbReference type="Pfam" id="PF08245">
    <property type="entry name" value="Mur_ligase_M"/>
    <property type="match status" value="1"/>
</dbReference>
<dbReference type="Proteomes" id="UP000449846">
    <property type="component" value="Unassembled WGS sequence"/>
</dbReference>
<comment type="pathway">
    <text evidence="7 8">Cell wall biogenesis; peptidoglycan biosynthesis.</text>
</comment>
<feature type="domain" description="Mur ligase central" evidence="11">
    <location>
        <begin position="108"/>
        <end position="310"/>
    </location>
</feature>
<comment type="PTM">
    <text evidence="7">Carboxylation is probably crucial for Mg(2+) binding and, consequently, for the gamma-phosphate positioning of ATP.</text>
</comment>
<dbReference type="Gene3D" id="3.40.1390.10">
    <property type="entry name" value="MurE/MurF, N-terminal domain"/>
    <property type="match status" value="1"/>
</dbReference>
<evidence type="ECO:0000313" key="12">
    <source>
        <dbReference type="EMBL" id="MTH58370.1"/>
    </source>
</evidence>
<dbReference type="Gene3D" id="3.40.1190.10">
    <property type="entry name" value="Mur-like, catalytic domain"/>
    <property type="match status" value="1"/>
</dbReference>
<organism evidence="12 13">
    <name type="scientific">Paracoccus litorisediminis</name>
    <dbReference type="NCBI Taxonomy" id="2006130"/>
    <lineage>
        <taxon>Bacteria</taxon>
        <taxon>Pseudomonadati</taxon>
        <taxon>Pseudomonadota</taxon>
        <taxon>Alphaproteobacteria</taxon>
        <taxon>Rhodobacterales</taxon>
        <taxon>Paracoccaceae</taxon>
        <taxon>Paracoccus</taxon>
    </lineage>
</organism>
<dbReference type="GO" id="GO:0071555">
    <property type="term" value="P:cell wall organization"/>
    <property type="evidence" value="ECO:0007669"/>
    <property type="project" value="UniProtKB-KW"/>
</dbReference>
<protein>
    <recommendedName>
        <fullName evidence="7">UDP-N-acetylmuramoyl-L-alanyl-D-glutamate--2,6-diaminopimelate ligase</fullName>
        <ecNumber evidence="7">6.3.2.13</ecNumber>
    </recommendedName>
    <alternativeName>
        <fullName evidence="7">Meso-A2pm-adding enzyme</fullName>
    </alternativeName>
    <alternativeName>
        <fullName evidence="7">Meso-diaminopimelate-adding enzyme</fullName>
    </alternativeName>
    <alternativeName>
        <fullName evidence="7">UDP-MurNAc-L-Ala-D-Glu:meso-diaminopimelate ligase</fullName>
    </alternativeName>
    <alternativeName>
        <fullName evidence="7">UDP-MurNAc-tripeptide synthetase</fullName>
    </alternativeName>
    <alternativeName>
        <fullName evidence="7">UDP-N-acetylmuramyl-tripeptide synthetase</fullName>
    </alternativeName>
</protein>
<dbReference type="SUPFAM" id="SSF53244">
    <property type="entry name" value="MurD-like peptide ligases, peptide-binding domain"/>
    <property type="match status" value="1"/>
</dbReference>
<keyword evidence="4 7" id="KW-0573">Peptidoglycan synthesis</keyword>
<dbReference type="UniPathway" id="UPA00219"/>
<feature type="binding site" evidence="7">
    <location>
        <position position="186"/>
    </location>
    <ligand>
        <name>UDP-N-acetyl-alpha-D-muramoyl-L-alanyl-D-glutamate</name>
        <dbReference type="ChEBI" id="CHEBI:83900"/>
    </ligand>
</feature>
<name>A0A844HFI7_9RHOB</name>
<evidence type="ECO:0000256" key="2">
    <source>
        <dbReference type="ARBA" id="ARBA00022618"/>
    </source>
</evidence>
<evidence type="ECO:0000256" key="7">
    <source>
        <dbReference type="HAMAP-Rule" id="MF_00208"/>
    </source>
</evidence>
<keyword evidence="7" id="KW-0460">Magnesium</keyword>
<keyword evidence="7 12" id="KW-0436">Ligase</keyword>
<dbReference type="GO" id="GO:0008360">
    <property type="term" value="P:regulation of cell shape"/>
    <property type="evidence" value="ECO:0007669"/>
    <property type="project" value="UniProtKB-KW"/>
</dbReference>
<evidence type="ECO:0000256" key="4">
    <source>
        <dbReference type="ARBA" id="ARBA00022984"/>
    </source>
</evidence>
<dbReference type="InterPro" id="IPR005761">
    <property type="entry name" value="UDP-N-AcMur-Glu-dNH2Pim_ligase"/>
</dbReference>
<dbReference type="SUPFAM" id="SSF63418">
    <property type="entry name" value="MurE/MurF N-terminal domain"/>
    <property type="match status" value="1"/>
</dbReference>
<feature type="modified residue" description="N6-carboxylysine" evidence="7">
    <location>
        <position position="218"/>
    </location>
</feature>
<dbReference type="EC" id="6.3.2.13" evidence="7"/>
<keyword evidence="5 7" id="KW-0131">Cell cycle</keyword>
<dbReference type="NCBIfam" id="NF001124">
    <property type="entry name" value="PRK00139.1-2"/>
    <property type="match status" value="1"/>
</dbReference>
<keyword evidence="13" id="KW-1185">Reference proteome</keyword>
<dbReference type="GO" id="GO:0005737">
    <property type="term" value="C:cytoplasm"/>
    <property type="evidence" value="ECO:0007669"/>
    <property type="project" value="UniProtKB-SubCell"/>
</dbReference>
<dbReference type="NCBIfam" id="NF001126">
    <property type="entry name" value="PRK00139.1-4"/>
    <property type="match status" value="1"/>
</dbReference>
<dbReference type="InterPro" id="IPR000713">
    <property type="entry name" value="Mur_ligase_N"/>
</dbReference>
<keyword evidence="7" id="KW-0963">Cytoplasm</keyword>
<dbReference type="EMBL" id="WMIG01000001">
    <property type="protein sequence ID" value="MTH58370.1"/>
    <property type="molecule type" value="Genomic_DNA"/>
</dbReference>
<keyword evidence="3 7" id="KW-0133">Cell shape</keyword>
<keyword evidence="6 7" id="KW-0961">Cell wall biogenesis/degradation</keyword>